<reference evidence="1" key="1">
    <citation type="submission" date="2021-06" db="EMBL/GenBank/DDBJ databases">
        <authorList>
            <person name="Kallberg Y."/>
            <person name="Tangrot J."/>
            <person name="Rosling A."/>
        </authorList>
    </citation>
    <scope>NUCLEOTIDE SEQUENCE</scope>
    <source>
        <strain evidence="1">MA461A</strain>
    </source>
</reference>
<organism evidence="1 2">
    <name type="scientific">Racocetra persica</name>
    <dbReference type="NCBI Taxonomy" id="160502"/>
    <lineage>
        <taxon>Eukaryota</taxon>
        <taxon>Fungi</taxon>
        <taxon>Fungi incertae sedis</taxon>
        <taxon>Mucoromycota</taxon>
        <taxon>Glomeromycotina</taxon>
        <taxon>Glomeromycetes</taxon>
        <taxon>Diversisporales</taxon>
        <taxon>Gigasporaceae</taxon>
        <taxon>Racocetra</taxon>
    </lineage>
</organism>
<feature type="non-terminal residue" evidence="1">
    <location>
        <position position="122"/>
    </location>
</feature>
<evidence type="ECO:0000313" key="2">
    <source>
        <dbReference type="Proteomes" id="UP000789920"/>
    </source>
</evidence>
<gene>
    <name evidence="1" type="ORF">RPERSI_LOCUS25520</name>
</gene>
<sequence>MTNDKFIPQAPKTYEVKYIGEEIQLPKLSEITDENGKVKLPPELVEKMQDMQISCMATGCGNTYVSRWMHSNCSCTYPGNIQWSTHARLKCPSCDLVTLTDVVSMLLEYPGANRQFAAKFLK</sequence>
<dbReference type="EMBL" id="CAJVQC010084524">
    <property type="protein sequence ID" value="CAG8821157.1"/>
    <property type="molecule type" value="Genomic_DNA"/>
</dbReference>
<keyword evidence="2" id="KW-1185">Reference proteome</keyword>
<name>A0ACA9S461_9GLOM</name>
<comment type="caution">
    <text evidence="1">The sequence shown here is derived from an EMBL/GenBank/DDBJ whole genome shotgun (WGS) entry which is preliminary data.</text>
</comment>
<evidence type="ECO:0000313" key="1">
    <source>
        <dbReference type="EMBL" id="CAG8821157.1"/>
    </source>
</evidence>
<accession>A0ACA9S461</accession>
<protein>
    <submittedName>
        <fullName evidence="1">29429_t:CDS:1</fullName>
    </submittedName>
</protein>
<proteinExistence type="predicted"/>
<dbReference type="Proteomes" id="UP000789920">
    <property type="component" value="Unassembled WGS sequence"/>
</dbReference>